<proteinExistence type="predicted"/>
<dbReference type="PANTHER" id="PTHR48125:SF12">
    <property type="entry name" value="AT HOOK TRANSCRIPTION FACTOR FAMILY-RELATED"/>
    <property type="match status" value="1"/>
</dbReference>
<feature type="region of interest" description="Disordered" evidence="1">
    <location>
        <begin position="538"/>
        <end position="560"/>
    </location>
</feature>
<dbReference type="HOGENOM" id="CLU_475723_0_0_1"/>
<feature type="region of interest" description="Disordered" evidence="1">
    <location>
        <begin position="436"/>
        <end position="459"/>
    </location>
</feature>
<dbReference type="Proteomes" id="UP000007129">
    <property type="component" value="Unassembled WGS sequence"/>
</dbReference>
<accession>K2RLX1</accession>
<reference evidence="2 3" key="1">
    <citation type="journal article" date="2012" name="BMC Genomics">
        <title>Tools to kill: Genome of one of the most destructive plant pathogenic fungi Macrophomina phaseolina.</title>
        <authorList>
            <person name="Islam M.S."/>
            <person name="Haque M.S."/>
            <person name="Islam M.M."/>
            <person name="Emdad E.M."/>
            <person name="Halim A."/>
            <person name="Hossen Q.M.M."/>
            <person name="Hossain M.Z."/>
            <person name="Ahmed B."/>
            <person name="Rahim S."/>
            <person name="Rahman M.S."/>
            <person name="Alam M.M."/>
            <person name="Hou S."/>
            <person name="Wan X."/>
            <person name="Saito J.A."/>
            <person name="Alam M."/>
        </authorList>
    </citation>
    <scope>NUCLEOTIDE SEQUENCE [LARGE SCALE GENOMIC DNA]</scope>
    <source>
        <strain evidence="2 3">MS6</strain>
    </source>
</reference>
<name>K2RLX1_MACPH</name>
<dbReference type="VEuPathDB" id="FungiDB:MPH_08998"/>
<feature type="compositionally biased region" description="Polar residues" evidence="1">
    <location>
        <begin position="441"/>
        <end position="451"/>
    </location>
</feature>
<evidence type="ECO:0000256" key="1">
    <source>
        <dbReference type="SAM" id="MobiDB-lite"/>
    </source>
</evidence>
<feature type="region of interest" description="Disordered" evidence="1">
    <location>
        <begin position="409"/>
        <end position="428"/>
    </location>
</feature>
<dbReference type="AlphaFoldDB" id="K2RLX1"/>
<feature type="compositionally biased region" description="Low complexity" evidence="1">
    <location>
        <begin position="119"/>
        <end position="139"/>
    </location>
</feature>
<feature type="compositionally biased region" description="Pro residues" evidence="1">
    <location>
        <begin position="61"/>
        <end position="98"/>
    </location>
</feature>
<sequence length="560" mass="61382">MRRCLRTFLSRCAPTQLTELLALPQNKLRPLAPKQIEPSSSARAEDGPNAVSGPVKRFPLPANPPPQPPAPREPSPQPPAPANPPPQPPALKKPPSQPPALKESSLQPPASSGKRKRASTASIEISSGSESDSSASLSDTESERATQRRRTGPLSLQQQGGKGSKDASAMKPRIKDICFSNVNIQNIRAVLNLFLPVESCEKLLLPPLHDLGIGLASDHRLSETESRLAKHIEAIKSFKSESDAAKTTIAIYDRINILLLRFEVDMLQPNDDVAFSQGCTHKAYAITQVAQLWEASEIWVKWQLRKANKLIMLMEDHPSYIAELKRRSTTSIPEDKIQAVVDYFRETQARKSATRQTRDFLVCKRIVECLRRVDWTFSEIVQSGSSIIKLLRKHIDLDALGEGHIRPVAPFQEASRQGDGRSEDCEGEAVPSIGIPYSPPATRQQGENTDLSPAHPEARSEINPTGEELKHYGWGPSPNLDLFQFGECDGGTMQFGPGTISLPAGSEDFSFSGPSPDLFQFEEWDNEILRLGPDGIPLPGPGQNITFSGEGLSLSMDSPE</sequence>
<evidence type="ECO:0000313" key="2">
    <source>
        <dbReference type="EMBL" id="EKG13817.1"/>
    </source>
</evidence>
<dbReference type="InParanoid" id="K2RLX1"/>
<comment type="caution">
    <text evidence="2">The sequence shown here is derived from an EMBL/GenBank/DDBJ whole genome shotgun (WGS) entry which is preliminary data.</text>
</comment>
<organism evidence="2 3">
    <name type="scientific">Macrophomina phaseolina (strain MS6)</name>
    <name type="common">Charcoal rot fungus</name>
    <dbReference type="NCBI Taxonomy" id="1126212"/>
    <lineage>
        <taxon>Eukaryota</taxon>
        <taxon>Fungi</taxon>
        <taxon>Dikarya</taxon>
        <taxon>Ascomycota</taxon>
        <taxon>Pezizomycotina</taxon>
        <taxon>Dothideomycetes</taxon>
        <taxon>Dothideomycetes incertae sedis</taxon>
        <taxon>Botryosphaeriales</taxon>
        <taxon>Botryosphaeriaceae</taxon>
        <taxon>Macrophomina</taxon>
    </lineage>
</organism>
<dbReference type="PANTHER" id="PTHR48125">
    <property type="entry name" value="LP07818P1"/>
    <property type="match status" value="1"/>
</dbReference>
<dbReference type="EMBL" id="AHHD01000383">
    <property type="protein sequence ID" value="EKG13817.1"/>
    <property type="molecule type" value="Genomic_DNA"/>
</dbReference>
<evidence type="ECO:0000313" key="3">
    <source>
        <dbReference type="Proteomes" id="UP000007129"/>
    </source>
</evidence>
<feature type="region of interest" description="Disordered" evidence="1">
    <location>
        <begin position="28"/>
        <end position="169"/>
    </location>
</feature>
<gene>
    <name evidence="2" type="ORF">MPH_08998</name>
</gene>
<protein>
    <submittedName>
        <fullName evidence="2">Uncharacterized protein</fullName>
    </submittedName>
</protein>